<dbReference type="RefSeq" id="XP_003147736.1">
    <property type="nucleotide sequence ID" value="XM_003147688.1"/>
</dbReference>
<feature type="region of interest" description="Disordered" evidence="1">
    <location>
        <begin position="1"/>
        <end position="58"/>
    </location>
</feature>
<feature type="compositionally biased region" description="Polar residues" evidence="1">
    <location>
        <begin position="152"/>
        <end position="174"/>
    </location>
</feature>
<dbReference type="CTD" id="9949635"/>
<dbReference type="InParanoid" id="A0A1S0TLP2"/>
<evidence type="ECO:0000313" key="2">
    <source>
        <dbReference type="EMBL" id="EFO16333.1"/>
    </source>
</evidence>
<gene>
    <name evidence="2" type="ORF">LOAG_12174</name>
</gene>
<protein>
    <submittedName>
        <fullName evidence="2">Uncharacterized protein</fullName>
    </submittedName>
</protein>
<sequence length="181" mass="19582">MENQRFGNMKESKEQNDQLAEGVPRTQQQLQGSVAVVPQQILGSSSSSSSSSSSIKPSTTPIAFLQHTAAAPADLAIDEGGGARDVIRVRQRPHIPPKPQMDTVRYSMANVQESCDWELDTLLGELSALEQQLTVSGDQALLGLPTLPTTTSRESSLNQSKRNSTLSTSIIQQHNDTKRLA</sequence>
<dbReference type="KEGG" id="loa:LOAG_12174"/>
<organism evidence="2">
    <name type="scientific">Loa loa</name>
    <name type="common">Eye worm</name>
    <name type="synonym">Filaria loa</name>
    <dbReference type="NCBI Taxonomy" id="7209"/>
    <lineage>
        <taxon>Eukaryota</taxon>
        <taxon>Metazoa</taxon>
        <taxon>Ecdysozoa</taxon>
        <taxon>Nematoda</taxon>
        <taxon>Chromadorea</taxon>
        <taxon>Rhabditida</taxon>
        <taxon>Spirurina</taxon>
        <taxon>Spiruromorpha</taxon>
        <taxon>Filarioidea</taxon>
        <taxon>Onchocercidae</taxon>
        <taxon>Loa</taxon>
    </lineage>
</organism>
<proteinExistence type="predicted"/>
<reference evidence="2" key="1">
    <citation type="submission" date="2012-04" db="EMBL/GenBank/DDBJ databases">
        <title>The Genome Sequence of Loa loa.</title>
        <authorList>
            <consortium name="The Broad Institute Genome Sequencing Platform"/>
            <consortium name="Broad Institute Genome Sequencing Center for Infectious Disease"/>
            <person name="Nutman T.B."/>
            <person name="Fink D.L."/>
            <person name="Russ C."/>
            <person name="Young S."/>
            <person name="Zeng Q."/>
            <person name="Gargeya S."/>
            <person name="Alvarado L."/>
            <person name="Berlin A."/>
            <person name="Chapman S.B."/>
            <person name="Chen Z."/>
            <person name="Freedman E."/>
            <person name="Gellesch M."/>
            <person name="Goldberg J."/>
            <person name="Griggs A."/>
            <person name="Gujja S."/>
            <person name="Heilman E.R."/>
            <person name="Heiman D."/>
            <person name="Howarth C."/>
            <person name="Mehta T."/>
            <person name="Neiman D."/>
            <person name="Pearson M."/>
            <person name="Roberts A."/>
            <person name="Saif S."/>
            <person name="Shea T."/>
            <person name="Shenoy N."/>
            <person name="Sisk P."/>
            <person name="Stolte C."/>
            <person name="Sykes S."/>
            <person name="White J."/>
            <person name="Yandava C."/>
            <person name="Haas B."/>
            <person name="Henn M.R."/>
            <person name="Nusbaum C."/>
            <person name="Birren B."/>
        </authorList>
    </citation>
    <scope>NUCLEOTIDE SEQUENCE [LARGE SCALE GENOMIC DNA]</scope>
</reference>
<dbReference type="EMBL" id="JH712971">
    <property type="protein sequence ID" value="EFO16333.1"/>
    <property type="molecule type" value="Genomic_DNA"/>
</dbReference>
<name>A0A1S0TLP2_LOALO</name>
<feature type="region of interest" description="Disordered" evidence="1">
    <location>
        <begin position="145"/>
        <end position="181"/>
    </location>
</feature>
<dbReference type="AlphaFoldDB" id="A0A1S0TLP2"/>
<accession>A0A1S0TLP2</accession>
<dbReference type="OrthoDB" id="5876322at2759"/>
<dbReference type="GeneID" id="9949635"/>
<evidence type="ECO:0000256" key="1">
    <source>
        <dbReference type="SAM" id="MobiDB-lite"/>
    </source>
</evidence>
<feature type="compositionally biased region" description="Low complexity" evidence="1">
    <location>
        <begin position="44"/>
        <end position="54"/>
    </location>
</feature>
<dbReference type="OMA" id="TVRYSMA"/>